<comment type="caution">
    <text evidence="2">The sequence shown here is derived from an EMBL/GenBank/DDBJ whole genome shotgun (WGS) entry which is preliminary data.</text>
</comment>
<reference evidence="2" key="1">
    <citation type="journal article" date="2023" name="Mol. Phylogenet. Evol.">
        <title>Genome-scale phylogeny and comparative genomics of the fungal order Sordariales.</title>
        <authorList>
            <person name="Hensen N."/>
            <person name="Bonometti L."/>
            <person name="Westerberg I."/>
            <person name="Brannstrom I.O."/>
            <person name="Guillou S."/>
            <person name="Cros-Aarteil S."/>
            <person name="Calhoun S."/>
            <person name="Haridas S."/>
            <person name="Kuo A."/>
            <person name="Mondo S."/>
            <person name="Pangilinan J."/>
            <person name="Riley R."/>
            <person name="LaButti K."/>
            <person name="Andreopoulos B."/>
            <person name="Lipzen A."/>
            <person name="Chen C."/>
            <person name="Yan M."/>
            <person name="Daum C."/>
            <person name="Ng V."/>
            <person name="Clum A."/>
            <person name="Steindorff A."/>
            <person name="Ohm R.A."/>
            <person name="Martin F."/>
            <person name="Silar P."/>
            <person name="Natvig D.O."/>
            <person name="Lalanne C."/>
            <person name="Gautier V."/>
            <person name="Ament-Velasquez S.L."/>
            <person name="Kruys A."/>
            <person name="Hutchinson M.I."/>
            <person name="Powell A.J."/>
            <person name="Barry K."/>
            <person name="Miller A.N."/>
            <person name="Grigoriev I.V."/>
            <person name="Debuchy R."/>
            <person name="Gladieux P."/>
            <person name="Hiltunen Thoren M."/>
            <person name="Johannesson H."/>
        </authorList>
    </citation>
    <scope>NUCLEOTIDE SEQUENCE</scope>
    <source>
        <strain evidence="2">CBS 314.62</strain>
    </source>
</reference>
<organism evidence="2 3">
    <name type="scientific">Podospora appendiculata</name>
    <dbReference type="NCBI Taxonomy" id="314037"/>
    <lineage>
        <taxon>Eukaryota</taxon>
        <taxon>Fungi</taxon>
        <taxon>Dikarya</taxon>
        <taxon>Ascomycota</taxon>
        <taxon>Pezizomycotina</taxon>
        <taxon>Sordariomycetes</taxon>
        <taxon>Sordariomycetidae</taxon>
        <taxon>Sordariales</taxon>
        <taxon>Podosporaceae</taxon>
        <taxon>Podospora</taxon>
    </lineage>
</organism>
<dbReference type="Pfam" id="PF22893">
    <property type="entry name" value="ULD_2"/>
    <property type="match status" value="1"/>
</dbReference>
<sequence length="248" mass="27905">SSSNAEFAGKLDTLLQTTSTAAREITRFFQDAKIASERLQRQISLGNLTQIQSLGILRMTESRSKETHALLKKLADSQTASASNLEQSTNEISSHLVKLFPLKAYLEEWIRRIVDYCNEIIDMVQRNTHTLLSLHQMMVKLEAAVQRAGIDLPILELEDPFGIRVPLAFQFCNTWKGLCRMLDAMYIGKPGFDLVKDRQFFILHAQTHKIIAPGAWSDAVVPGDRLAMSIALSLPRTETRCPWCGALF</sequence>
<feature type="non-terminal residue" evidence="2">
    <location>
        <position position="1"/>
    </location>
</feature>
<evidence type="ECO:0000313" key="2">
    <source>
        <dbReference type="EMBL" id="KAK3693116.1"/>
    </source>
</evidence>
<feature type="non-terminal residue" evidence="2">
    <location>
        <position position="248"/>
    </location>
</feature>
<name>A0AAE1CFX7_9PEZI</name>
<keyword evidence="3" id="KW-1185">Reference proteome</keyword>
<dbReference type="InterPro" id="IPR054464">
    <property type="entry name" value="ULD_fung"/>
</dbReference>
<reference evidence="2" key="2">
    <citation type="submission" date="2023-06" db="EMBL/GenBank/DDBJ databases">
        <authorList>
            <consortium name="Lawrence Berkeley National Laboratory"/>
            <person name="Haridas S."/>
            <person name="Hensen N."/>
            <person name="Bonometti L."/>
            <person name="Westerberg I."/>
            <person name="Brannstrom I.O."/>
            <person name="Guillou S."/>
            <person name="Cros-Aarteil S."/>
            <person name="Calhoun S."/>
            <person name="Kuo A."/>
            <person name="Mondo S."/>
            <person name="Pangilinan J."/>
            <person name="Riley R."/>
            <person name="Labutti K."/>
            <person name="Andreopoulos B."/>
            <person name="Lipzen A."/>
            <person name="Chen C."/>
            <person name="Yanf M."/>
            <person name="Daum C."/>
            <person name="Ng V."/>
            <person name="Clum A."/>
            <person name="Steindorff A."/>
            <person name="Ohm R."/>
            <person name="Martin F."/>
            <person name="Silar P."/>
            <person name="Natvig D."/>
            <person name="Lalanne C."/>
            <person name="Gautier V."/>
            <person name="Ament-Velasquez S.L."/>
            <person name="Kruys A."/>
            <person name="Hutchinson M.I."/>
            <person name="Powell A.J."/>
            <person name="Barry K."/>
            <person name="Miller A.N."/>
            <person name="Grigoriev I.V."/>
            <person name="Debuchy R."/>
            <person name="Gladieux P."/>
            <person name="Thoren M.H."/>
            <person name="Johannesson H."/>
        </authorList>
    </citation>
    <scope>NUCLEOTIDE SEQUENCE</scope>
    <source>
        <strain evidence="2">CBS 314.62</strain>
    </source>
</reference>
<proteinExistence type="predicted"/>
<accession>A0AAE1CFX7</accession>
<dbReference type="EMBL" id="JAULSO010000001">
    <property type="protein sequence ID" value="KAK3693116.1"/>
    <property type="molecule type" value="Genomic_DNA"/>
</dbReference>
<protein>
    <recommendedName>
        <fullName evidence="1">Ubiquitin-like domain-containing protein</fullName>
    </recommendedName>
</protein>
<gene>
    <name evidence="2" type="ORF">B0T22DRAFT_358847</name>
</gene>
<dbReference type="AlphaFoldDB" id="A0AAE1CFX7"/>
<evidence type="ECO:0000313" key="3">
    <source>
        <dbReference type="Proteomes" id="UP001270362"/>
    </source>
</evidence>
<evidence type="ECO:0000259" key="1">
    <source>
        <dbReference type="Pfam" id="PF22893"/>
    </source>
</evidence>
<feature type="domain" description="Ubiquitin-like" evidence="1">
    <location>
        <begin position="154"/>
        <end position="231"/>
    </location>
</feature>
<dbReference type="Proteomes" id="UP001270362">
    <property type="component" value="Unassembled WGS sequence"/>
</dbReference>